<dbReference type="InterPro" id="IPR001610">
    <property type="entry name" value="PAC"/>
</dbReference>
<dbReference type="InterPro" id="IPR000700">
    <property type="entry name" value="PAS-assoc_C"/>
</dbReference>
<dbReference type="EMBL" id="VOLQ01000020">
    <property type="protein sequence ID" value="TWX66034.1"/>
    <property type="molecule type" value="Genomic_DNA"/>
</dbReference>
<dbReference type="Pfam" id="PF08447">
    <property type="entry name" value="PAS_3"/>
    <property type="match status" value="1"/>
</dbReference>
<dbReference type="InterPro" id="IPR043128">
    <property type="entry name" value="Rev_trsase/Diguanyl_cyclase"/>
</dbReference>
<protein>
    <submittedName>
        <fullName evidence="4">Sensor domain-containing diguanylate cyclase</fullName>
    </submittedName>
</protein>
<dbReference type="AlphaFoldDB" id="A0A5C6QAG2"/>
<dbReference type="SMART" id="SM00267">
    <property type="entry name" value="GGDEF"/>
    <property type="match status" value="1"/>
</dbReference>
<name>A0A5C6QAG2_9GAMM</name>
<dbReference type="RefSeq" id="WP_146800166.1">
    <property type="nucleotide sequence ID" value="NZ_VOLP01000020.1"/>
</dbReference>
<dbReference type="InterPro" id="IPR035965">
    <property type="entry name" value="PAS-like_dom_sf"/>
</dbReference>
<proteinExistence type="predicted"/>
<dbReference type="InterPro" id="IPR013655">
    <property type="entry name" value="PAS_fold_3"/>
</dbReference>
<dbReference type="NCBIfam" id="TIGR00254">
    <property type="entry name" value="GGDEF"/>
    <property type="match status" value="1"/>
</dbReference>
<dbReference type="PROSITE" id="PS50887">
    <property type="entry name" value="GGDEF"/>
    <property type="match status" value="1"/>
</dbReference>
<dbReference type="Gene3D" id="3.30.450.20">
    <property type="entry name" value="PAS domain"/>
    <property type="match status" value="1"/>
</dbReference>
<dbReference type="PANTHER" id="PTHR44757">
    <property type="entry name" value="DIGUANYLATE CYCLASE DGCP"/>
    <property type="match status" value="1"/>
</dbReference>
<feature type="domain" description="PAC" evidence="1">
    <location>
        <begin position="109"/>
        <end position="162"/>
    </location>
</feature>
<dbReference type="SUPFAM" id="SSF55073">
    <property type="entry name" value="Nucleotide cyclase"/>
    <property type="match status" value="1"/>
</dbReference>
<reference evidence="4 6" key="1">
    <citation type="submission" date="2019-07" db="EMBL/GenBank/DDBJ databases">
        <title>Genomes of sea-ice associated Colwellia species.</title>
        <authorList>
            <person name="Bowman J.P."/>
        </authorList>
    </citation>
    <scope>NUCLEOTIDE SEQUENCE [LARGE SCALE GENOMIC DNA]</scope>
    <source>
        <strain evidence="3 5">ACAM 607</strain>
        <strain evidence="4 6">IC036</strain>
    </source>
</reference>
<dbReference type="EMBL" id="VOLR01000021">
    <property type="protein sequence ID" value="TWX56790.1"/>
    <property type="molecule type" value="Genomic_DNA"/>
</dbReference>
<dbReference type="Proteomes" id="UP000321917">
    <property type="component" value="Unassembled WGS sequence"/>
</dbReference>
<dbReference type="Proteomes" id="UP000321525">
    <property type="component" value="Unassembled WGS sequence"/>
</dbReference>
<evidence type="ECO:0000259" key="1">
    <source>
        <dbReference type="PROSITE" id="PS50113"/>
    </source>
</evidence>
<dbReference type="InterPro" id="IPR000014">
    <property type="entry name" value="PAS"/>
</dbReference>
<dbReference type="CDD" id="cd01949">
    <property type="entry name" value="GGDEF"/>
    <property type="match status" value="1"/>
</dbReference>
<accession>A0A5C6QAG2</accession>
<dbReference type="PROSITE" id="PS50113">
    <property type="entry name" value="PAC"/>
    <property type="match status" value="1"/>
</dbReference>
<dbReference type="Pfam" id="PF00990">
    <property type="entry name" value="GGDEF"/>
    <property type="match status" value="1"/>
</dbReference>
<dbReference type="NCBIfam" id="TIGR00229">
    <property type="entry name" value="sensory_box"/>
    <property type="match status" value="1"/>
</dbReference>
<feature type="domain" description="GGDEF" evidence="2">
    <location>
        <begin position="192"/>
        <end position="324"/>
    </location>
</feature>
<comment type="caution">
    <text evidence="4">The sequence shown here is derived from an EMBL/GenBank/DDBJ whole genome shotgun (WGS) entry which is preliminary data.</text>
</comment>
<dbReference type="PANTHER" id="PTHR44757:SF2">
    <property type="entry name" value="BIOFILM ARCHITECTURE MAINTENANCE PROTEIN MBAA"/>
    <property type="match status" value="1"/>
</dbReference>
<dbReference type="OrthoDB" id="5620448at2"/>
<evidence type="ECO:0000313" key="6">
    <source>
        <dbReference type="Proteomes" id="UP000321917"/>
    </source>
</evidence>
<keyword evidence="5" id="KW-1185">Reference proteome</keyword>
<dbReference type="InterPro" id="IPR000160">
    <property type="entry name" value="GGDEF_dom"/>
</dbReference>
<dbReference type="CDD" id="cd00130">
    <property type="entry name" value="PAS"/>
    <property type="match status" value="1"/>
</dbReference>
<organism evidence="4 6">
    <name type="scientific">Colwellia hornerae</name>
    <dbReference type="NCBI Taxonomy" id="89402"/>
    <lineage>
        <taxon>Bacteria</taxon>
        <taxon>Pseudomonadati</taxon>
        <taxon>Pseudomonadota</taxon>
        <taxon>Gammaproteobacteria</taxon>
        <taxon>Alteromonadales</taxon>
        <taxon>Colwelliaceae</taxon>
        <taxon>Colwellia</taxon>
    </lineage>
</organism>
<evidence type="ECO:0000313" key="4">
    <source>
        <dbReference type="EMBL" id="TWX66034.1"/>
    </source>
</evidence>
<dbReference type="SUPFAM" id="SSF55785">
    <property type="entry name" value="PYP-like sensor domain (PAS domain)"/>
    <property type="match status" value="1"/>
</dbReference>
<dbReference type="Gene3D" id="3.30.70.270">
    <property type="match status" value="1"/>
</dbReference>
<gene>
    <name evidence="3" type="ORF">ESZ26_14425</name>
    <name evidence="4" type="ORF">ESZ27_11345</name>
</gene>
<evidence type="ECO:0000313" key="3">
    <source>
        <dbReference type="EMBL" id="TWX56790.1"/>
    </source>
</evidence>
<evidence type="ECO:0000313" key="5">
    <source>
        <dbReference type="Proteomes" id="UP000321525"/>
    </source>
</evidence>
<dbReference type="SMART" id="SM00086">
    <property type="entry name" value="PAC"/>
    <property type="match status" value="1"/>
</dbReference>
<sequence>MTEKDQIIEKLSDKILLLTQESVIIKGENKKLNESLSAALDRTGLFIWEQHIPSGQLKILDQAFGSMCGFETNEIESTVSSWKNNLHPDDKEKVIAALEAHLAGITPYFHMIYRMKHKTGDDVWVSDRGRVIEFDDNNNPLRMTGTHIDITQEKLYELELAQYANLDPLTNLLNRKALQNNFKVYTNTSKYSGGGLFFIDLDDFKSINDIYGHKVGDKLLLHVTSNFEALAPTDALIARFGDDEFAIICKTTNKLALESLAQSILTTLAQPTEIEGIKISINLSIGICVFEKNDKNFATIYERADKAMYSVKRKGKNHYAFWDDYKES</sequence>
<evidence type="ECO:0000259" key="2">
    <source>
        <dbReference type="PROSITE" id="PS50887"/>
    </source>
</evidence>
<dbReference type="InterPro" id="IPR029787">
    <property type="entry name" value="Nucleotide_cyclase"/>
</dbReference>
<dbReference type="InterPro" id="IPR052155">
    <property type="entry name" value="Biofilm_reg_signaling"/>
</dbReference>